<dbReference type="EMBL" id="CAJNOC010002185">
    <property type="protein sequence ID" value="CAF0917585.1"/>
    <property type="molecule type" value="Genomic_DNA"/>
</dbReference>
<evidence type="ECO:0000256" key="1">
    <source>
        <dbReference type="SAM" id="MobiDB-lite"/>
    </source>
</evidence>
<evidence type="ECO:0000313" key="3">
    <source>
        <dbReference type="Proteomes" id="UP000663879"/>
    </source>
</evidence>
<protein>
    <submittedName>
        <fullName evidence="2">Uncharacterized protein</fullName>
    </submittedName>
</protein>
<keyword evidence="3" id="KW-1185">Reference proteome</keyword>
<dbReference type="Proteomes" id="UP000663879">
    <property type="component" value="Unassembled WGS sequence"/>
</dbReference>
<accession>A0A814AW46</accession>
<feature type="region of interest" description="Disordered" evidence="1">
    <location>
        <begin position="81"/>
        <end position="108"/>
    </location>
</feature>
<name>A0A814AW46_9BILA</name>
<reference evidence="2" key="1">
    <citation type="submission" date="2021-02" db="EMBL/GenBank/DDBJ databases">
        <authorList>
            <person name="Nowell W R."/>
        </authorList>
    </citation>
    <scope>NUCLEOTIDE SEQUENCE</scope>
    <source>
        <strain evidence="2">Ploen Becks lab</strain>
    </source>
</reference>
<evidence type="ECO:0000313" key="2">
    <source>
        <dbReference type="EMBL" id="CAF0917585.1"/>
    </source>
</evidence>
<organism evidence="2 3">
    <name type="scientific">Brachionus calyciflorus</name>
    <dbReference type="NCBI Taxonomy" id="104777"/>
    <lineage>
        <taxon>Eukaryota</taxon>
        <taxon>Metazoa</taxon>
        <taxon>Spiralia</taxon>
        <taxon>Gnathifera</taxon>
        <taxon>Rotifera</taxon>
        <taxon>Eurotatoria</taxon>
        <taxon>Monogononta</taxon>
        <taxon>Pseudotrocha</taxon>
        <taxon>Ploima</taxon>
        <taxon>Brachionidae</taxon>
        <taxon>Brachionus</taxon>
    </lineage>
</organism>
<comment type="caution">
    <text evidence="2">The sequence shown here is derived from an EMBL/GenBank/DDBJ whole genome shotgun (WGS) entry which is preliminary data.</text>
</comment>
<proteinExistence type="predicted"/>
<dbReference type="AlphaFoldDB" id="A0A814AW46"/>
<gene>
    <name evidence="2" type="ORF">OXX778_LOCUS12229</name>
</gene>
<sequence>MGLSLGYAKEIGINLYVARPYVTPEMMKFQLKHEHIIILKFQYLKLLITINKAIEKMINIENAYPFAATYRASQQHLYNSSSDAGGSSNSGDASKNKNSSSSSDASEASSSTECTLTKSSLSSLCKQLNQNRLEFKIISVFEDSTDYENFISDNYIHKKTPFSSLNKSSYNCKLKLRIFNCQLTNKYFVCKFGEHNGSITALKKTRGINVTVKNCIKTILDEDKDIIPSCILDRLINVHNIAEIIIPSLKQNENYVSNFRNRKINQNSNSSVLDIVKEQLYDDDLDEKMF</sequence>